<accession>A0ABM0Z1M8</accession>
<protein>
    <submittedName>
        <fullName evidence="2">UPF0725 protein EMB2204-like</fullName>
    </submittedName>
</protein>
<dbReference type="NCBIfam" id="TIGR01572">
    <property type="entry name" value="A_thl_para_3677"/>
    <property type="match status" value="1"/>
</dbReference>
<gene>
    <name evidence="2" type="primary">LOC104785606</name>
</gene>
<evidence type="ECO:0000313" key="2">
    <source>
        <dbReference type="RefSeq" id="XP_010509166.1"/>
    </source>
</evidence>
<dbReference type="Proteomes" id="UP000694864">
    <property type="component" value="Chromosome 5"/>
</dbReference>
<keyword evidence="1" id="KW-1185">Reference proteome</keyword>
<dbReference type="GeneID" id="104785606"/>
<dbReference type="InterPro" id="IPR006462">
    <property type="entry name" value="MS5"/>
</dbReference>
<sequence>MLLHYTRRSRAKILEKMKKPMPTISPFEAKGSITYGLCRLREVICNDQSPCCSLVNLYAKMGLHRYNLFQGTNYQLIIVKKYHYKLIIAATCYYITLVAMDPSTSLLHTFHIRIGERKIAGFVLLCNIVRIRGETNKDEIISYDLPGSMPEWPTEDPFDKRKRFYVLNKSEVQDNDWIRLYLELAVAKYRSTDMDPDLSDLKIVNVAIDTSEDLSEGLNAKNATVYISYKDSCEDRVRKDVDRIAVVRSTFCERTGHFTLMGRHQSSELIPKKGADQSSEMIPKKCKYQSENDSCEAGVGEDADCITRRFNEVGEDADRITSSFNEHT</sequence>
<dbReference type="PANTHER" id="PTHR31260:SF39">
    <property type="entry name" value="BNAA09G28770D PROTEIN"/>
    <property type="match status" value="1"/>
</dbReference>
<dbReference type="Pfam" id="PF04776">
    <property type="entry name" value="protein_MS5"/>
    <property type="match status" value="1"/>
</dbReference>
<organism evidence="1 2">
    <name type="scientific">Camelina sativa</name>
    <name type="common">False flax</name>
    <name type="synonym">Myagrum sativum</name>
    <dbReference type="NCBI Taxonomy" id="90675"/>
    <lineage>
        <taxon>Eukaryota</taxon>
        <taxon>Viridiplantae</taxon>
        <taxon>Streptophyta</taxon>
        <taxon>Embryophyta</taxon>
        <taxon>Tracheophyta</taxon>
        <taxon>Spermatophyta</taxon>
        <taxon>Magnoliopsida</taxon>
        <taxon>eudicotyledons</taxon>
        <taxon>Gunneridae</taxon>
        <taxon>Pentapetalae</taxon>
        <taxon>rosids</taxon>
        <taxon>malvids</taxon>
        <taxon>Brassicales</taxon>
        <taxon>Brassicaceae</taxon>
        <taxon>Camelineae</taxon>
        <taxon>Camelina</taxon>
    </lineage>
</organism>
<dbReference type="RefSeq" id="XP_010509166.1">
    <property type="nucleotide sequence ID" value="XM_010510864.2"/>
</dbReference>
<proteinExistence type="predicted"/>
<evidence type="ECO:0000313" key="1">
    <source>
        <dbReference type="Proteomes" id="UP000694864"/>
    </source>
</evidence>
<dbReference type="PANTHER" id="PTHR31260">
    <property type="entry name" value="CYSTATIN/MONELLIN SUPERFAMILY PROTEIN"/>
    <property type="match status" value="1"/>
</dbReference>
<reference evidence="2" key="2">
    <citation type="submission" date="2025-08" db="UniProtKB">
        <authorList>
            <consortium name="RefSeq"/>
        </authorList>
    </citation>
    <scope>IDENTIFICATION</scope>
    <source>
        <tissue evidence="2">Leaf</tissue>
    </source>
</reference>
<reference evidence="1" key="1">
    <citation type="journal article" date="2014" name="Nat. Commun.">
        <title>The emerging biofuel crop Camelina sativa retains a highly undifferentiated hexaploid genome structure.</title>
        <authorList>
            <person name="Kagale S."/>
            <person name="Koh C."/>
            <person name="Nixon J."/>
            <person name="Bollina V."/>
            <person name="Clarke W.E."/>
            <person name="Tuteja R."/>
            <person name="Spillane C."/>
            <person name="Robinson S.J."/>
            <person name="Links M.G."/>
            <person name="Clarke C."/>
            <person name="Higgins E.E."/>
            <person name="Huebert T."/>
            <person name="Sharpe A.G."/>
            <person name="Parkin I.A."/>
        </authorList>
    </citation>
    <scope>NUCLEOTIDE SEQUENCE [LARGE SCALE GENOMIC DNA]</scope>
    <source>
        <strain evidence="1">cv. DH55</strain>
    </source>
</reference>
<name>A0ABM0Z1M8_CAMSA</name>